<evidence type="ECO:0000313" key="1">
    <source>
        <dbReference type="EMBL" id="MCF5658276.1"/>
    </source>
</evidence>
<organism evidence="1 2">
    <name type="scientific">Pseudomonas poae</name>
    <dbReference type="NCBI Taxonomy" id="200451"/>
    <lineage>
        <taxon>Bacteria</taxon>
        <taxon>Pseudomonadati</taxon>
        <taxon>Pseudomonadota</taxon>
        <taxon>Gammaproteobacteria</taxon>
        <taxon>Pseudomonadales</taxon>
        <taxon>Pseudomonadaceae</taxon>
        <taxon>Pseudomonas</taxon>
    </lineage>
</organism>
<proteinExistence type="predicted"/>
<accession>A0AAP2WMF0</accession>
<dbReference type="Proteomes" id="UP000814126">
    <property type="component" value="Unassembled WGS sequence"/>
</dbReference>
<sequence>MINLEAYKKADMSIFENLGSMPPALLVNYGALYDKYRPAIEAEKKREN</sequence>
<dbReference type="AlphaFoldDB" id="A0AAP2WMF0"/>
<protein>
    <submittedName>
        <fullName evidence="1">Uncharacterized protein</fullName>
    </submittedName>
</protein>
<comment type="caution">
    <text evidence="1">The sequence shown here is derived from an EMBL/GenBank/DDBJ whole genome shotgun (WGS) entry which is preliminary data.</text>
</comment>
<evidence type="ECO:0000313" key="2">
    <source>
        <dbReference type="Proteomes" id="UP000814126"/>
    </source>
</evidence>
<gene>
    <name evidence="1" type="ORF">GIV46_25130</name>
</gene>
<name>A0AAP2WMF0_9PSED</name>
<dbReference type="EMBL" id="WJZX01000253">
    <property type="protein sequence ID" value="MCF5658276.1"/>
    <property type="molecule type" value="Genomic_DNA"/>
</dbReference>
<reference evidence="1" key="1">
    <citation type="submission" date="2019-11" db="EMBL/GenBank/DDBJ databases">
        <title>Epiphytic Pseudomonas syringae from cherry orchards.</title>
        <authorList>
            <person name="Hulin M.T."/>
        </authorList>
    </citation>
    <scope>NUCLEOTIDE SEQUENCE</scope>
    <source>
        <strain evidence="1">PA-2-1F</strain>
    </source>
</reference>